<dbReference type="EMBL" id="CAJNIZ010042941">
    <property type="protein sequence ID" value="CAE7644136.1"/>
    <property type="molecule type" value="Genomic_DNA"/>
</dbReference>
<keyword evidence="3" id="KW-1185">Reference proteome</keyword>
<evidence type="ECO:0000256" key="1">
    <source>
        <dbReference type="SAM" id="Phobius"/>
    </source>
</evidence>
<feature type="transmembrane region" description="Helical" evidence="1">
    <location>
        <begin position="76"/>
        <end position="98"/>
    </location>
</feature>
<dbReference type="Proteomes" id="UP000649617">
    <property type="component" value="Unassembled WGS sequence"/>
</dbReference>
<dbReference type="OrthoDB" id="446080at2759"/>
<protein>
    <submittedName>
        <fullName evidence="2">Uncharacterized protein</fullName>
    </submittedName>
</protein>
<proteinExistence type="predicted"/>
<keyword evidence="1" id="KW-1133">Transmembrane helix</keyword>
<keyword evidence="1" id="KW-0472">Membrane</keyword>
<accession>A0A812VV15</accession>
<name>A0A812VV15_SYMPI</name>
<feature type="transmembrane region" description="Helical" evidence="1">
    <location>
        <begin position="161"/>
        <end position="182"/>
    </location>
</feature>
<feature type="transmembrane region" description="Helical" evidence="1">
    <location>
        <begin position="12"/>
        <end position="32"/>
    </location>
</feature>
<sequence length="183" mass="20165">VYNELYDYLSKPVPGVVLSVIAIFLWILTIMMEYRKCVEQALAVWHLPTLKTDDEFEEVTDDGEILVRGISNCLRAVAFVMLVIPRLLIMGALAISGSIYVAQTASLSDIVLNCLALAFVLDVDELVANVLLTEKLRGLLTKIQPITCGMTRSVRAPFQDVLRIALTLGGVLGTVLVILLTFR</sequence>
<organism evidence="2 3">
    <name type="scientific">Symbiodinium pilosum</name>
    <name type="common">Dinoflagellate</name>
    <dbReference type="NCBI Taxonomy" id="2952"/>
    <lineage>
        <taxon>Eukaryota</taxon>
        <taxon>Sar</taxon>
        <taxon>Alveolata</taxon>
        <taxon>Dinophyceae</taxon>
        <taxon>Suessiales</taxon>
        <taxon>Symbiodiniaceae</taxon>
        <taxon>Symbiodinium</taxon>
    </lineage>
</organism>
<keyword evidence="1" id="KW-0812">Transmembrane</keyword>
<gene>
    <name evidence="2" type="ORF">SPIL2461_LOCUS17096</name>
</gene>
<evidence type="ECO:0000313" key="2">
    <source>
        <dbReference type="EMBL" id="CAE7644136.1"/>
    </source>
</evidence>
<dbReference type="AlphaFoldDB" id="A0A812VV15"/>
<feature type="non-terminal residue" evidence="2">
    <location>
        <position position="183"/>
    </location>
</feature>
<comment type="caution">
    <text evidence="2">The sequence shown here is derived from an EMBL/GenBank/DDBJ whole genome shotgun (WGS) entry which is preliminary data.</text>
</comment>
<evidence type="ECO:0000313" key="3">
    <source>
        <dbReference type="Proteomes" id="UP000649617"/>
    </source>
</evidence>
<reference evidence="2" key="1">
    <citation type="submission" date="2021-02" db="EMBL/GenBank/DDBJ databases">
        <authorList>
            <person name="Dougan E. K."/>
            <person name="Rhodes N."/>
            <person name="Thang M."/>
            <person name="Chan C."/>
        </authorList>
    </citation>
    <scope>NUCLEOTIDE SEQUENCE</scope>
</reference>
<feature type="non-terminal residue" evidence="2">
    <location>
        <position position="1"/>
    </location>
</feature>